<gene>
    <name evidence="3" type="ORF">EZ437_09020</name>
</gene>
<sequence length="136" mass="15272">MKKLLIICGLLFSVVTFANAQDGQGRRGGTPEERAKRQSEQLAEKLKLSDDQKAKVHAIYLEQGPKMRKLRDSLGDNREGFRAAMTKSNAQNEAKIAAVLTDDQKKAFTAWIKERNEAMKKRQEANANGNGNNNRR</sequence>
<proteinExistence type="predicted"/>
<dbReference type="AlphaFoldDB" id="A0A4R0NK32"/>
<keyword evidence="2" id="KW-0732">Signal</keyword>
<evidence type="ECO:0000313" key="3">
    <source>
        <dbReference type="EMBL" id="TCD00906.1"/>
    </source>
</evidence>
<dbReference type="EMBL" id="SJSL01000002">
    <property type="protein sequence ID" value="TCD00906.1"/>
    <property type="molecule type" value="Genomic_DNA"/>
</dbReference>
<evidence type="ECO:0000313" key="4">
    <source>
        <dbReference type="Proteomes" id="UP000293347"/>
    </source>
</evidence>
<feature type="region of interest" description="Disordered" evidence="1">
    <location>
        <begin position="22"/>
        <end position="48"/>
    </location>
</feature>
<comment type="caution">
    <text evidence="3">The sequence shown here is derived from an EMBL/GenBank/DDBJ whole genome shotgun (WGS) entry which is preliminary data.</text>
</comment>
<name>A0A4R0NK32_9SPHI</name>
<dbReference type="Proteomes" id="UP000293347">
    <property type="component" value="Unassembled WGS sequence"/>
</dbReference>
<evidence type="ECO:0000256" key="1">
    <source>
        <dbReference type="SAM" id="MobiDB-lite"/>
    </source>
</evidence>
<feature type="chain" id="PRO_5020892952" evidence="2">
    <location>
        <begin position="21"/>
        <end position="136"/>
    </location>
</feature>
<dbReference type="OrthoDB" id="798005at2"/>
<reference evidence="3 4" key="1">
    <citation type="submission" date="2019-02" db="EMBL/GenBank/DDBJ databases">
        <title>Pedobacter sp. RP-1-14 sp. nov., isolated from Arctic soil.</title>
        <authorList>
            <person name="Dahal R.H."/>
        </authorList>
    </citation>
    <scope>NUCLEOTIDE SEQUENCE [LARGE SCALE GENOMIC DNA]</scope>
    <source>
        <strain evidence="3 4">RP-1-14</strain>
    </source>
</reference>
<organism evidence="3 4">
    <name type="scientific">Pedobacter psychroterrae</name>
    <dbReference type="NCBI Taxonomy" id="2530453"/>
    <lineage>
        <taxon>Bacteria</taxon>
        <taxon>Pseudomonadati</taxon>
        <taxon>Bacteroidota</taxon>
        <taxon>Sphingobacteriia</taxon>
        <taxon>Sphingobacteriales</taxon>
        <taxon>Sphingobacteriaceae</taxon>
        <taxon>Pedobacter</taxon>
    </lineage>
</organism>
<feature type="compositionally biased region" description="Basic and acidic residues" evidence="1">
    <location>
        <begin position="29"/>
        <end position="48"/>
    </location>
</feature>
<dbReference type="RefSeq" id="WP_131595481.1">
    <property type="nucleotide sequence ID" value="NZ_SJSL01000002.1"/>
</dbReference>
<keyword evidence="4" id="KW-1185">Reference proteome</keyword>
<dbReference type="Gene3D" id="1.20.120.1490">
    <property type="match status" value="1"/>
</dbReference>
<accession>A0A4R0NK32</accession>
<evidence type="ECO:0000256" key="2">
    <source>
        <dbReference type="SAM" id="SignalP"/>
    </source>
</evidence>
<feature type="signal peptide" evidence="2">
    <location>
        <begin position="1"/>
        <end position="20"/>
    </location>
</feature>
<protein>
    <submittedName>
        <fullName evidence="3">Periplasmic heavy metal sensor</fullName>
    </submittedName>
</protein>